<feature type="signal peptide" evidence="4">
    <location>
        <begin position="1"/>
        <end position="17"/>
    </location>
</feature>
<comment type="similarity">
    <text evidence="1">Belongs to the peptidase S1C family.</text>
</comment>
<feature type="chain" id="PRO_5021762240" description="PDZ domain-containing protein" evidence="4">
    <location>
        <begin position="18"/>
        <end position="535"/>
    </location>
</feature>
<protein>
    <recommendedName>
        <fullName evidence="5">PDZ domain-containing protein</fullName>
    </recommendedName>
</protein>
<evidence type="ECO:0000313" key="6">
    <source>
        <dbReference type="EMBL" id="GEP94766.1"/>
    </source>
</evidence>
<dbReference type="AlphaFoldDB" id="A0A512RGE9"/>
<dbReference type="PANTHER" id="PTHR22939:SF129">
    <property type="entry name" value="SERINE PROTEASE HTRA2, MITOCHONDRIAL"/>
    <property type="match status" value="1"/>
</dbReference>
<dbReference type="Gene3D" id="2.30.42.10">
    <property type="match status" value="1"/>
</dbReference>
<keyword evidence="2" id="KW-0645">Protease</keyword>
<dbReference type="Pfam" id="PF13180">
    <property type="entry name" value="PDZ_2"/>
    <property type="match status" value="1"/>
</dbReference>
<comment type="caution">
    <text evidence="6">The sequence shown here is derived from an EMBL/GenBank/DDBJ whole genome shotgun (WGS) entry which is preliminary data.</text>
</comment>
<dbReference type="InterPro" id="IPR001940">
    <property type="entry name" value="Peptidase_S1C"/>
</dbReference>
<feature type="domain" description="PDZ" evidence="5">
    <location>
        <begin position="365"/>
        <end position="420"/>
    </location>
</feature>
<dbReference type="EMBL" id="BKAU01000001">
    <property type="protein sequence ID" value="GEP94766.1"/>
    <property type="molecule type" value="Genomic_DNA"/>
</dbReference>
<evidence type="ECO:0000256" key="4">
    <source>
        <dbReference type="SAM" id="SignalP"/>
    </source>
</evidence>
<dbReference type="PANTHER" id="PTHR22939">
    <property type="entry name" value="SERINE PROTEASE FAMILY S1C HTRA-RELATED"/>
    <property type="match status" value="1"/>
</dbReference>
<dbReference type="PRINTS" id="PR00834">
    <property type="entry name" value="PROTEASES2C"/>
</dbReference>
<keyword evidence="7" id="KW-1185">Reference proteome</keyword>
<proteinExistence type="inferred from homology"/>
<reference evidence="6 7" key="1">
    <citation type="submission" date="2019-07" db="EMBL/GenBank/DDBJ databases">
        <title>Whole genome shotgun sequence of Chitinophaga cymbidii NBRC 109752.</title>
        <authorList>
            <person name="Hosoyama A."/>
            <person name="Uohara A."/>
            <person name="Ohji S."/>
            <person name="Ichikawa N."/>
        </authorList>
    </citation>
    <scope>NUCLEOTIDE SEQUENCE [LARGE SCALE GENOMIC DNA]</scope>
    <source>
        <strain evidence="6 7">NBRC 109752</strain>
    </source>
</reference>
<dbReference type="Gene3D" id="2.40.10.120">
    <property type="match status" value="2"/>
</dbReference>
<dbReference type="GO" id="GO:0004252">
    <property type="term" value="F:serine-type endopeptidase activity"/>
    <property type="evidence" value="ECO:0007669"/>
    <property type="project" value="InterPro"/>
</dbReference>
<dbReference type="Proteomes" id="UP000321436">
    <property type="component" value="Unassembled WGS sequence"/>
</dbReference>
<dbReference type="InterPro" id="IPR009003">
    <property type="entry name" value="Peptidase_S1_PA"/>
</dbReference>
<gene>
    <name evidence="6" type="ORF">CCY01nite_10260</name>
</gene>
<dbReference type="SUPFAM" id="SSF50494">
    <property type="entry name" value="Trypsin-like serine proteases"/>
    <property type="match status" value="2"/>
</dbReference>
<evidence type="ECO:0000313" key="7">
    <source>
        <dbReference type="Proteomes" id="UP000321436"/>
    </source>
</evidence>
<dbReference type="GO" id="GO:0006508">
    <property type="term" value="P:proteolysis"/>
    <property type="evidence" value="ECO:0007669"/>
    <property type="project" value="UniProtKB-KW"/>
</dbReference>
<organism evidence="6 7">
    <name type="scientific">Chitinophaga cymbidii</name>
    <dbReference type="NCBI Taxonomy" id="1096750"/>
    <lineage>
        <taxon>Bacteria</taxon>
        <taxon>Pseudomonadati</taxon>
        <taxon>Bacteroidota</taxon>
        <taxon>Chitinophagia</taxon>
        <taxon>Chitinophagales</taxon>
        <taxon>Chitinophagaceae</taxon>
        <taxon>Chitinophaga</taxon>
    </lineage>
</organism>
<accession>A0A512RGE9</accession>
<evidence type="ECO:0000256" key="3">
    <source>
        <dbReference type="ARBA" id="ARBA00022801"/>
    </source>
</evidence>
<dbReference type="PROSITE" id="PS50106">
    <property type="entry name" value="PDZ"/>
    <property type="match status" value="1"/>
</dbReference>
<keyword evidence="4" id="KW-0732">Signal</keyword>
<evidence type="ECO:0000259" key="5">
    <source>
        <dbReference type="PROSITE" id="PS50106"/>
    </source>
</evidence>
<dbReference type="Pfam" id="PF13365">
    <property type="entry name" value="Trypsin_2"/>
    <property type="match status" value="1"/>
</dbReference>
<dbReference type="InterPro" id="IPR036034">
    <property type="entry name" value="PDZ_sf"/>
</dbReference>
<sequence length="535" mass="57738">MRLLIICFTVISLSAQAQHQLEGNVQEAIAKAYAASVRMWGYDTATDKQMSAQFSAVVVSPRGDLLTAAHTSTPGKTYKVMFPDGREAIALALGKIEMADDPMVPDVSMMKIITPGAWPYAEMGYSASLKPDQPCISIAYPESLNQPLPVIRFGRITSTGNDRGFLQSTCIMEPGDSGGPLFDLLGRVIGIHSAINVPESLNYEIPVDLYRKFRTALATPKKYNALPPVTDTVGNDPLSAQLKIYEQPAASSTTKDACLLITSQLNGKEEKIYGASFAGGYIVSKSSMTGSEPLVHAGNKMIKATILRRDRENDLVLLQVKKGVRGGIRLPEAKPDSLSFQQLGKFLVSPRPDTASAISVAGSLPFSLPKISSTGFLGASVAYRSGPLLLTFVRKNSPAVASGLREGDEVISINGVALLKPEDYGAELQKYWPGDTVAIQLKRQDSSYTRRIVLSEKPLIKATHPADMFTGGKSARRDGFARVFAHDAVLTPDQCGGPVFDATGGFQGINIARYSRTSTIVIPADVVWEFMRRSL</sequence>
<keyword evidence="3" id="KW-0378">Hydrolase</keyword>
<name>A0A512RGE9_9BACT</name>
<evidence type="ECO:0000256" key="1">
    <source>
        <dbReference type="ARBA" id="ARBA00010541"/>
    </source>
</evidence>
<evidence type="ECO:0000256" key="2">
    <source>
        <dbReference type="ARBA" id="ARBA00022670"/>
    </source>
</evidence>
<dbReference type="OrthoDB" id="728837at2"/>
<dbReference type="SUPFAM" id="SSF50156">
    <property type="entry name" value="PDZ domain-like"/>
    <property type="match status" value="1"/>
</dbReference>
<dbReference type="SMART" id="SM00228">
    <property type="entry name" value="PDZ"/>
    <property type="match status" value="1"/>
</dbReference>
<dbReference type="InterPro" id="IPR001478">
    <property type="entry name" value="PDZ"/>
</dbReference>
<dbReference type="RefSeq" id="WP_146858440.1">
    <property type="nucleotide sequence ID" value="NZ_BKAU01000001.1"/>
</dbReference>